<gene>
    <name evidence="2" type="ORF">J2S10_004552</name>
</gene>
<evidence type="ECO:0000256" key="1">
    <source>
        <dbReference type="SAM" id="SignalP"/>
    </source>
</evidence>
<dbReference type="Proteomes" id="UP001224122">
    <property type="component" value="Unassembled WGS sequence"/>
</dbReference>
<protein>
    <submittedName>
        <fullName evidence="2">Uncharacterized protein</fullName>
    </submittedName>
</protein>
<reference evidence="2 3" key="1">
    <citation type="submission" date="2023-07" db="EMBL/GenBank/DDBJ databases">
        <title>Genomic Encyclopedia of Type Strains, Phase IV (KMG-IV): sequencing the most valuable type-strain genomes for metagenomic binning, comparative biology and taxonomic classification.</title>
        <authorList>
            <person name="Goeker M."/>
        </authorList>
    </citation>
    <scope>NUCLEOTIDE SEQUENCE [LARGE SCALE GENOMIC DNA]</scope>
    <source>
        <strain evidence="2 3">DSM 27594</strain>
    </source>
</reference>
<accession>A0ABT9Y169</accession>
<name>A0ABT9Y169_9BACI</name>
<feature type="chain" id="PRO_5045999099" evidence="1">
    <location>
        <begin position="28"/>
        <end position="127"/>
    </location>
</feature>
<organism evidence="2 3">
    <name type="scientific">Neobacillus ginsengisoli</name>
    <dbReference type="NCBI Taxonomy" id="904295"/>
    <lineage>
        <taxon>Bacteria</taxon>
        <taxon>Bacillati</taxon>
        <taxon>Bacillota</taxon>
        <taxon>Bacilli</taxon>
        <taxon>Bacillales</taxon>
        <taxon>Bacillaceae</taxon>
        <taxon>Neobacillus</taxon>
    </lineage>
</organism>
<sequence length="127" mass="13895">MKKFLSVLCVSLFVLLMFGTPGNSVKAAGNSANSVVPATLDCGCNVTPLVGTEKYKIIASIVLSEEFVKMLMDANKNGYKWDKSEDIQVIKNNKTGDILVGFPFVKKGIVEMFAFLDGKYVGHHPLY</sequence>
<feature type="signal peptide" evidence="1">
    <location>
        <begin position="1"/>
        <end position="27"/>
    </location>
</feature>
<evidence type="ECO:0000313" key="3">
    <source>
        <dbReference type="Proteomes" id="UP001224122"/>
    </source>
</evidence>
<keyword evidence="3" id="KW-1185">Reference proteome</keyword>
<proteinExistence type="predicted"/>
<dbReference type="EMBL" id="JAUSTW010000009">
    <property type="protein sequence ID" value="MDQ0201346.1"/>
    <property type="molecule type" value="Genomic_DNA"/>
</dbReference>
<comment type="caution">
    <text evidence="2">The sequence shown here is derived from an EMBL/GenBank/DDBJ whole genome shotgun (WGS) entry which is preliminary data.</text>
</comment>
<dbReference type="RefSeq" id="WP_307412557.1">
    <property type="nucleotide sequence ID" value="NZ_JAUSTW010000009.1"/>
</dbReference>
<evidence type="ECO:0000313" key="2">
    <source>
        <dbReference type="EMBL" id="MDQ0201346.1"/>
    </source>
</evidence>
<keyword evidence="1" id="KW-0732">Signal</keyword>